<proteinExistence type="predicted"/>
<feature type="domain" description="MobA/VirD2-like nuclease" evidence="2">
    <location>
        <begin position="43"/>
        <end position="173"/>
    </location>
</feature>
<dbReference type="Proteomes" id="UP000824031">
    <property type="component" value="Unassembled WGS sequence"/>
</dbReference>
<organism evidence="3 4">
    <name type="scientific">Candidatus Gemmiger excrementavium</name>
    <dbReference type="NCBI Taxonomy" id="2838608"/>
    <lineage>
        <taxon>Bacteria</taxon>
        <taxon>Bacillati</taxon>
        <taxon>Bacillota</taxon>
        <taxon>Clostridia</taxon>
        <taxon>Eubacteriales</taxon>
        <taxon>Gemmiger</taxon>
    </lineage>
</organism>
<evidence type="ECO:0000259" key="2">
    <source>
        <dbReference type="Pfam" id="PF03432"/>
    </source>
</evidence>
<gene>
    <name evidence="3" type="ORF">H9810_07785</name>
</gene>
<feature type="coiled-coil region" evidence="1">
    <location>
        <begin position="380"/>
        <end position="434"/>
    </location>
</feature>
<reference evidence="3" key="1">
    <citation type="journal article" date="2021" name="PeerJ">
        <title>Extensive microbial diversity within the chicken gut microbiome revealed by metagenomics and culture.</title>
        <authorList>
            <person name="Gilroy R."/>
            <person name="Ravi A."/>
            <person name="Getino M."/>
            <person name="Pursley I."/>
            <person name="Horton D.L."/>
            <person name="Alikhan N.F."/>
            <person name="Baker D."/>
            <person name="Gharbi K."/>
            <person name="Hall N."/>
            <person name="Watson M."/>
            <person name="Adriaenssens E.M."/>
            <person name="Foster-Nyarko E."/>
            <person name="Jarju S."/>
            <person name="Secka A."/>
            <person name="Antonio M."/>
            <person name="Oren A."/>
            <person name="Chaudhuri R.R."/>
            <person name="La Ragione R."/>
            <person name="Hildebrand F."/>
            <person name="Pallen M.J."/>
        </authorList>
    </citation>
    <scope>NUCLEOTIDE SEQUENCE</scope>
    <source>
        <strain evidence="3">3436</strain>
    </source>
</reference>
<protein>
    <submittedName>
        <fullName evidence="3">Relaxase/mobilization nuclease domain-containing protein</fullName>
    </submittedName>
</protein>
<sequence length="471" mass="55222">MAVTRIWAVRDSLQRVLDYAANPQKTALAGDGLAQALHYAGNDAKTRLSAEGEQVLLVTGLHCRAGQAWADMRAVQRRFGKTGGTVALHAYQSFCPGEVTPRQCHDIGVELARRVWGSRFQVLVATHQNTNCLHNHFVINSVSYVDGKKYEQRRSQYAELRAASDEICRKYRLSVVEQPGGKTSRALYQAEHRGEPTRYAQMRAAIRYAMRETSTETDFAAVLRERGYIWQSDPRRKYPTLRPVDGGRAVRIHRLGADCDWPAICQALDENYDRYGPRFYARRHNPWYTLEVPVEYRSLRQARYRGRWPTLWERVKRQSGLWRLYMYYCYQLGIYPKRPAPRVNWPEIRAIWRDIERKLDELNFVTDHGFADLGAVRAYRQQTETRIQELTAQRDACARALRRKAPPPDARAKRDELTRQLAELRREVRLCDRVVDRVTRTRTCREQLHLQTQWEREQEQARRARYRGRER</sequence>
<dbReference type="Pfam" id="PF03432">
    <property type="entry name" value="Relaxase"/>
    <property type="match status" value="1"/>
</dbReference>
<dbReference type="AlphaFoldDB" id="A0A9D2F3N6"/>
<evidence type="ECO:0000313" key="3">
    <source>
        <dbReference type="EMBL" id="HIZ48600.1"/>
    </source>
</evidence>
<keyword evidence="1" id="KW-0175">Coiled coil</keyword>
<evidence type="ECO:0000313" key="4">
    <source>
        <dbReference type="Proteomes" id="UP000824031"/>
    </source>
</evidence>
<evidence type="ECO:0000256" key="1">
    <source>
        <dbReference type="SAM" id="Coils"/>
    </source>
</evidence>
<name>A0A9D2F3N6_9FIRM</name>
<dbReference type="EMBL" id="DXBO01000117">
    <property type="protein sequence ID" value="HIZ48600.1"/>
    <property type="molecule type" value="Genomic_DNA"/>
</dbReference>
<comment type="caution">
    <text evidence="3">The sequence shown here is derived from an EMBL/GenBank/DDBJ whole genome shotgun (WGS) entry which is preliminary data.</text>
</comment>
<accession>A0A9D2F3N6</accession>
<dbReference type="InterPro" id="IPR005094">
    <property type="entry name" value="Endonuclease_MobA/VirD2"/>
</dbReference>
<reference evidence="3" key="2">
    <citation type="submission" date="2021-04" db="EMBL/GenBank/DDBJ databases">
        <authorList>
            <person name="Gilroy R."/>
        </authorList>
    </citation>
    <scope>NUCLEOTIDE SEQUENCE</scope>
    <source>
        <strain evidence="3">3436</strain>
    </source>
</reference>